<evidence type="ECO:0000256" key="2">
    <source>
        <dbReference type="SAM" id="MobiDB-lite"/>
    </source>
</evidence>
<feature type="region of interest" description="Disordered" evidence="2">
    <location>
        <begin position="347"/>
        <end position="366"/>
    </location>
</feature>
<name>A0A165BBX7_EXIGL</name>
<proteinExistence type="predicted"/>
<feature type="region of interest" description="Disordered" evidence="2">
    <location>
        <begin position="578"/>
        <end position="612"/>
    </location>
</feature>
<dbReference type="PANTHER" id="PTHR48081">
    <property type="entry name" value="AB HYDROLASE SUPERFAMILY PROTEIN C4A8.06C"/>
    <property type="match status" value="1"/>
</dbReference>
<dbReference type="AlphaFoldDB" id="A0A165BBX7"/>
<evidence type="ECO:0000313" key="4">
    <source>
        <dbReference type="EMBL" id="KZV80286.1"/>
    </source>
</evidence>
<gene>
    <name evidence="4" type="ORF">EXIGLDRAFT_659862</name>
</gene>
<feature type="region of interest" description="Disordered" evidence="2">
    <location>
        <begin position="145"/>
        <end position="164"/>
    </location>
</feature>
<dbReference type="EMBL" id="KV426500">
    <property type="protein sequence ID" value="KZV80286.1"/>
    <property type="molecule type" value="Genomic_DNA"/>
</dbReference>
<dbReference type="STRING" id="1314781.A0A165BBX7"/>
<reference evidence="4 5" key="1">
    <citation type="journal article" date="2016" name="Mol. Biol. Evol.">
        <title>Comparative Genomics of Early-Diverging Mushroom-Forming Fungi Provides Insights into the Origins of Lignocellulose Decay Capabilities.</title>
        <authorList>
            <person name="Nagy L.G."/>
            <person name="Riley R."/>
            <person name="Tritt A."/>
            <person name="Adam C."/>
            <person name="Daum C."/>
            <person name="Floudas D."/>
            <person name="Sun H."/>
            <person name="Yadav J.S."/>
            <person name="Pangilinan J."/>
            <person name="Larsson K.H."/>
            <person name="Matsuura K."/>
            <person name="Barry K."/>
            <person name="Labutti K."/>
            <person name="Kuo R."/>
            <person name="Ohm R.A."/>
            <person name="Bhattacharya S.S."/>
            <person name="Shirouzu T."/>
            <person name="Yoshinaga Y."/>
            <person name="Martin F.M."/>
            <person name="Grigoriev I.V."/>
            <person name="Hibbett D.S."/>
        </authorList>
    </citation>
    <scope>NUCLEOTIDE SEQUENCE [LARGE SCALE GENOMIC DNA]</scope>
    <source>
        <strain evidence="4 5">HHB12029</strain>
    </source>
</reference>
<feature type="compositionally biased region" description="Basic and acidic residues" evidence="2">
    <location>
        <begin position="647"/>
        <end position="659"/>
    </location>
</feature>
<dbReference type="InterPro" id="IPR013094">
    <property type="entry name" value="AB_hydrolase_3"/>
</dbReference>
<dbReference type="InterPro" id="IPR029058">
    <property type="entry name" value="AB_hydrolase_fold"/>
</dbReference>
<feature type="domain" description="Alpha/beta hydrolase fold-3" evidence="3">
    <location>
        <begin position="421"/>
        <end position="477"/>
    </location>
</feature>
<evidence type="ECO:0000256" key="1">
    <source>
        <dbReference type="ARBA" id="ARBA00022801"/>
    </source>
</evidence>
<evidence type="ECO:0000313" key="5">
    <source>
        <dbReference type="Proteomes" id="UP000077266"/>
    </source>
</evidence>
<dbReference type="Proteomes" id="UP000077266">
    <property type="component" value="Unassembled WGS sequence"/>
</dbReference>
<dbReference type="InParanoid" id="A0A165BBX7"/>
<dbReference type="Pfam" id="PF07859">
    <property type="entry name" value="Abhydrolase_3"/>
    <property type="match status" value="2"/>
</dbReference>
<protein>
    <submittedName>
        <fullName evidence="4">Alpha/beta-hydrolase</fullName>
    </submittedName>
</protein>
<dbReference type="PANTHER" id="PTHR48081:SF5">
    <property type="entry name" value="ALPHA_BETA HYDROLASE FOLD-3 DOMAIN-CONTAINING PROTEIN"/>
    <property type="match status" value="1"/>
</dbReference>
<dbReference type="Gene3D" id="3.40.50.1820">
    <property type="entry name" value="alpha/beta hydrolase"/>
    <property type="match status" value="2"/>
</dbReference>
<evidence type="ECO:0000259" key="3">
    <source>
        <dbReference type="Pfam" id="PF07859"/>
    </source>
</evidence>
<keyword evidence="1 4" id="KW-0378">Hydrolase</keyword>
<accession>A0A165BBX7</accession>
<keyword evidence="5" id="KW-1185">Reference proteome</keyword>
<dbReference type="OrthoDB" id="1662883at2759"/>
<feature type="compositionally biased region" description="Basic and acidic residues" evidence="2">
    <location>
        <begin position="145"/>
        <end position="154"/>
    </location>
</feature>
<feature type="region of interest" description="Disordered" evidence="2">
    <location>
        <begin position="852"/>
        <end position="913"/>
    </location>
</feature>
<feature type="region of interest" description="Disordered" evidence="2">
    <location>
        <begin position="634"/>
        <end position="663"/>
    </location>
</feature>
<feature type="compositionally biased region" description="Low complexity" evidence="2">
    <location>
        <begin position="586"/>
        <end position="607"/>
    </location>
</feature>
<organism evidence="4 5">
    <name type="scientific">Exidia glandulosa HHB12029</name>
    <dbReference type="NCBI Taxonomy" id="1314781"/>
    <lineage>
        <taxon>Eukaryota</taxon>
        <taxon>Fungi</taxon>
        <taxon>Dikarya</taxon>
        <taxon>Basidiomycota</taxon>
        <taxon>Agaricomycotina</taxon>
        <taxon>Agaricomycetes</taxon>
        <taxon>Auriculariales</taxon>
        <taxon>Exidiaceae</taxon>
        <taxon>Exidia</taxon>
    </lineage>
</organism>
<dbReference type="InterPro" id="IPR050300">
    <property type="entry name" value="GDXG_lipolytic_enzyme"/>
</dbReference>
<dbReference type="GO" id="GO:0016787">
    <property type="term" value="F:hydrolase activity"/>
    <property type="evidence" value="ECO:0007669"/>
    <property type="project" value="UniProtKB-KW"/>
</dbReference>
<feature type="compositionally biased region" description="Polar residues" evidence="2">
    <location>
        <begin position="887"/>
        <end position="908"/>
    </location>
</feature>
<dbReference type="SUPFAM" id="SSF53474">
    <property type="entry name" value="alpha/beta-Hydrolases"/>
    <property type="match status" value="1"/>
</dbReference>
<sequence length="936" mass="103050">MPYALTADVGVKVGPLLLETAFRHFLSSKHGSDEFKAKDELLYDEAFNIVKVSKKPAITLVRTEVEDLQQFSNARIPVPPWIHAPRVLIPMSCCNTAANHLIEVLGGPEMCQRLVGGTKWWQVRGVQGVDGQWIAARKDWQEAKRRRKEYEAKHKSPPPPDMDPNITHEYTADMDQMRCLLFAHGGGYFFGSIDQERYCMQRYARKMKGRVFAVGYRLAPQYPFPCALQDTLAAYLYLIDPPPGAKHLPVPPSMIMLGGSSAGGGMMIALLQVIRDAGLPLPAGAVLISPWCDLTHSFDSIHENTATDIIPSTGLSFLKPSTLWPPPTEEAQDAVRKGLRERIKRLVHHDSHTPSESDFGTPAASRMHLHEPARGARELRHAQSATALHIAPDDKQRVAGQAPHVPEDDHEAIDVMVDGRKVKVDTQIHLYAPNSLIKHPLISPVMSYLGGLPPLLVIASDKEVLRDEVIYMAHRAAHPERYPIKDEIRQMYPKLDGIESKYGPTKVHLQVYDDVCHVLPLFSFTTPAKFCYRAIATFCKWVTPERSSTTSPTLDSFPSPPATPLMTDTFVLTPEKVETPTSEQVSELGELASGSSTSAATDASSAAERPKGKRLASLNAGLFRRRSLLGAPQARRSVSLVATSRHSLHEQREQEREDSGDVAGKRFGAYGHAKEPGMAGDPAVYHNREGSDSPYVDNMIRERVSTLGVIRPLEPESEVPALCKPEERVGIISEASAKRYLEARITFDKKFARTSKNIERSRSKHLSKAHKEGHRVMEQLARAPVETLSLGSVSPWYLDPSEVPPSSSLVARRDTAEARRLGMIADYSLSQEETRLSGNSLWSAVANFLSTTPENEKKKTKAAPQQADPSPSHTATDGAHNGVANGTAVSAAQHPTNGVSTEVETAQATVKKRRSSILVVKDFLSRKSTIKPSTSA</sequence>
<feature type="domain" description="Alpha/beta hydrolase fold-3" evidence="3">
    <location>
        <begin position="180"/>
        <end position="308"/>
    </location>
</feature>